<gene>
    <name evidence="3" type="ORF">BOX15_Mlig034174g1</name>
</gene>
<organism evidence="3 4">
    <name type="scientific">Macrostomum lignano</name>
    <dbReference type="NCBI Taxonomy" id="282301"/>
    <lineage>
        <taxon>Eukaryota</taxon>
        <taxon>Metazoa</taxon>
        <taxon>Spiralia</taxon>
        <taxon>Lophotrochozoa</taxon>
        <taxon>Platyhelminthes</taxon>
        <taxon>Rhabditophora</taxon>
        <taxon>Macrostomorpha</taxon>
        <taxon>Macrostomida</taxon>
        <taxon>Macrostomidae</taxon>
        <taxon>Macrostomum</taxon>
    </lineage>
</organism>
<evidence type="ECO:0000256" key="1">
    <source>
        <dbReference type="SAM" id="Coils"/>
    </source>
</evidence>
<dbReference type="EMBL" id="NIVC01001246">
    <property type="protein sequence ID" value="PAA70355.1"/>
    <property type="molecule type" value="Genomic_DNA"/>
</dbReference>
<proteinExistence type="predicted"/>
<name>A0A267F996_9PLAT</name>
<dbReference type="SUPFAM" id="SSF57997">
    <property type="entry name" value="Tropomyosin"/>
    <property type="match status" value="1"/>
</dbReference>
<dbReference type="Gene3D" id="1.10.287.2610">
    <property type="match status" value="1"/>
</dbReference>
<keyword evidence="1" id="KW-0175">Coiled coil</keyword>
<feature type="region of interest" description="Disordered" evidence="2">
    <location>
        <begin position="193"/>
        <end position="231"/>
    </location>
</feature>
<dbReference type="AlphaFoldDB" id="A0A267F996"/>
<comment type="caution">
    <text evidence="3">The sequence shown here is derived from an EMBL/GenBank/DDBJ whole genome shotgun (WGS) entry which is preliminary data.</text>
</comment>
<evidence type="ECO:0000313" key="4">
    <source>
        <dbReference type="Proteomes" id="UP000215902"/>
    </source>
</evidence>
<sequence>MEQSSQPARKFKHYGNRGMRPAMQGETVGENSDAQKDKAIRELRKQLEEKQMELDRLLQDFDETRHTVYQLNKKVKEYKSRAEQRAQLASSRASADRGDATATGRLEKLLAEKQVELDSVLEDFDETRHKVYELNEKIKDYERRSDRRDNVANVRADGDVSKLQTQLTKKQEELDSLTEDLDETRHEVYELNEKVKDYENRPTQTEVKNGGAEANSMQQADEAAKLQKQLEQKQSELDSVLQDFDETRHKVYELNEKIKTLESGSAQGNSQTEKLQQEIRELKSQAEIDKNMANQMHMEIKSARNENFFKAKMLQAAETEVAKLTEELRKMKELEDELRKQCRDSDETVRQVFVKSDESEKELRKLRQDCEAQREALEQHRKLIEQKADFEMQLRETIDELNKRNESHAEESEKKLEEKQSELDSVLEDFDETRHKVYELNEKIKNCETRLRLHAPAPDYESDLQQYSEDIEAVNDGLLKQLHECNRQRDSVIEVAEELRNRLLAESRQFTELRQEHSELQADHATLRLAQARDRGHCASLQRQLDEAQRSLRRAMQPAGLTDQVEAESEAETSSECDLFAKHRAE</sequence>
<feature type="region of interest" description="Disordered" evidence="2">
    <location>
        <begin position="548"/>
        <end position="586"/>
    </location>
</feature>
<accession>A0A267F996</accession>
<feature type="coiled-coil region" evidence="1">
    <location>
        <begin position="482"/>
        <end position="516"/>
    </location>
</feature>
<evidence type="ECO:0000313" key="3">
    <source>
        <dbReference type="EMBL" id="PAA70355.1"/>
    </source>
</evidence>
<feature type="compositionally biased region" description="Acidic residues" evidence="2">
    <location>
        <begin position="565"/>
        <end position="575"/>
    </location>
</feature>
<evidence type="ECO:0000256" key="2">
    <source>
        <dbReference type="SAM" id="MobiDB-lite"/>
    </source>
</evidence>
<feature type="region of interest" description="Disordered" evidence="2">
    <location>
        <begin position="77"/>
        <end position="100"/>
    </location>
</feature>
<reference evidence="3 4" key="1">
    <citation type="submission" date="2017-06" db="EMBL/GenBank/DDBJ databases">
        <title>A platform for efficient transgenesis in Macrostomum lignano, a flatworm model organism for stem cell research.</title>
        <authorList>
            <person name="Berezikov E."/>
        </authorList>
    </citation>
    <scope>NUCLEOTIDE SEQUENCE [LARGE SCALE GENOMIC DNA]</scope>
    <source>
        <strain evidence="3">DV1</strain>
        <tissue evidence="3">Whole organism</tissue>
    </source>
</reference>
<dbReference type="STRING" id="282301.A0A267F996"/>
<feature type="region of interest" description="Disordered" evidence="2">
    <location>
        <begin position="1"/>
        <end position="35"/>
    </location>
</feature>
<keyword evidence="4" id="KW-1185">Reference proteome</keyword>
<protein>
    <submittedName>
        <fullName evidence="3">Uncharacterized protein</fullName>
    </submittedName>
</protein>
<feature type="compositionally biased region" description="Basic and acidic residues" evidence="2">
    <location>
        <begin position="222"/>
        <end position="231"/>
    </location>
</feature>
<dbReference type="Proteomes" id="UP000215902">
    <property type="component" value="Unassembled WGS sequence"/>
</dbReference>